<dbReference type="InterPro" id="IPR022764">
    <property type="entry name" value="Peptidase_S54_rhomboid_dom"/>
</dbReference>
<gene>
    <name evidence="9" type="ORF">JOC48_001568</name>
</gene>
<dbReference type="Pfam" id="PF01694">
    <property type="entry name" value="Rhomboid"/>
    <property type="match status" value="1"/>
</dbReference>
<evidence type="ECO:0000256" key="7">
    <source>
        <dbReference type="SAM" id="Phobius"/>
    </source>
</evidence>
<evidence type="ECO:0000313" key="10">
    <source>
        <dbReference type="Proteomes" id="UP001296943"/>
    </source>
</evidence>
<sequence length="264" mass="30271">MFIRTESLRQFIRFYPVVTTIIAIQLGVWLIVLIFPFIQSLLSPFGVIIPPIGDFLYQWGTGVNLYISQGEYWRLVTSIFLHNPYGVMHVLFNSFSLVLFGPALEQMLGKVKFITVYLLAGIIGNVCTWLMDPNAFYFHLGASGAIYGLFGLYMFMIFFEKHLIDRANAQIIMIILIIGLVMTFLRPGINVYAHVFGFIGGVALGPIFLRNAQPFSIWKNTSSPRDDSIQFNPNRWRKKRFPLKNVFWIVIIILVLIGLFGRFL</sequence>
<feature type="transmembrane region" description="Helical" evidence="7">
    <location>
        <begin position="245"/>
        <end position="263"/>
    </location>
</feature>
<dbReference type="EMBL" id="JAFBDR010000007">
    <property type="protein sequence ID" value="MBM7571085.1"/>
    <property type="molecule type" value="Genomic_DNA"/>
</dbReference>
<reference evidence="9 10" key="1">
    <citation type="submission" date="2021-01" db="EMBL/GenBank/DDBJ databases">
        <title>Genomic Encyclopedia of Type Strains, Phase IV (KMG-IV): sequencing the most valuable type-strain genomes for metagenomic binning, comparative biology and taxonomic classification.</title>
        <authorList>
            <person name="Goeker M."/>
        </authorList>
    </citation>
    <scope>NUCLEOTIDE SEQUENCE [LARGE SCALE GENOMIC DNA]</scope>
    <source>
        <strain evidence="9 10">DSM 23711</strain>
    </source>
</reference>
<evidence type="ECO:0000256" key="2">
    <source>
        <dbReference type="ARBA" id="ARBA00009045"/>
    </source>
</evidence>
<keyword evidence="4" id="KW-0378">Hydrolase</keyword>
<feature type="transmembrane region" description="Helical" evidence="7">
    <location>
        <begin position="85"/>
        <end position="104"/>
    </location>
</feature>
<dbReference type="Proteomes" id="UP001296943">
    <property type="component" value="Unassembled WGS sequence"/>
</dbReference>
<dbReference type="SUPFAM" id="SSF144091">
    <property type="entry name" value="Rhomboid-like"/>
    <property type="match status" value="1"/>
</dbReference>
<evidence type="ECO:0000256" key="3">
    <source>
        <dbReference type="ARBA" id="ARBA00022692"/>
    </source>
</evidence>
<feature type="transmembrane region" description="Helical" evidence="7">
    <location>
        <begin position="111"/>
        <end position="131"/>
    </location>
</feature>
<comment type="similarity">
    <text evidence="2">Belongs to the peptidase S54 family.</text>
</comment>
<evidence type="ECO:0000313" key="9">
    <source>
        <dbReference type="EMBL" id="MBM7571085.1"/>
    </source>
</evidence>
<evidence type="ECO:0000256" key="5">
    <source>
        <dbReference type="ARBA" id="ARBA00022989"/>
    </source>
</evidence>
<dbReference type="InterPro" id="IPR035952">
    <property type="entry name" value="Rhomboid-like_sf"/>
</dbReference>
<feature type="transmembrane region" description="Helical" evidence="7">
    <location>
        <begin position="137"/>
        <end position="155"/>
    </location>
</feature>
<evidence type="ECO:0000256" key="4">
    <source>
        <dbReference type="ARBA" id="ARBA00022801"/>
    </source>
</evidence>
<evidence type="ECO:0000259" key="8">
    <source>
        <dbReference type="Pfam" id="PF01694"/>
    </source>
</evidence>
<comment type="subcellular location">
    <subcellularLocation>
        <location evidence="1">Membrane</location>
        <topology evidence="1">Multi-pass membrane protein</topology>
    </subcellularLocation>
</comment>
<dbReference type="InterPro" id="IPR050925">
    <property type="entry name" value="Rhomboid_protease_S54"/>
</dbReference>
<comment type="caution">
    <text evidence="9">The sequence shown here is derived from an EMBL/GenBank/DDBJ whole genome shotgun (WGS) entry which is preliminary data.</text>
</comment>
<evidence type="ECO:0000256" key="6">
    <source>
        <dbReference type="ARBA" id="ARBA00023136"/>
    </source>
</evidence>
<keyword evidence="3 7" id="KW-0812">Transmembrane</keyword>
<dbReference type="PANTHER" id="PTHR43731">
    <property type="entry name" value="RHOMBOID PROTEASE"/>
    <property type="match status" value="1"/>
</dbReference>
<dbReference type="GO" id="GO:0008233">
    <property type="term" value="F:peptidase activity"/>
    <property type="evidence" value="ECO:0007669"/>
    <property type="project" value="UniProtKB-KW"/>
</dbReference>
<feature type="transmembrane region" description="Helical" evidence="7">
    <location>
        <begin position="191"/>
        <end position="209"/>
    </location>
</feature>
<keyword evidence="10" id="KW-1185">Reference proteome</keyword>
<keyword evidence="6 7" id="KW-0472">Membrane</keyword>
<proteinExistence type="inferred from homology"/>
<name>A0ABS2MYV8_9BACI</name>
<dbReference type="Gene3D" id="1.20.1540.10">
    <property type="entry name" value="Rhomboid-like"/>
    <property type="match status" value="1"/>
</dbReference>
<accession>A0ABS2MYV8</accession>
<dbReference type="RefSeq" id="WP_204498497.1">
    <property type="nucleotide sequence ID" value="NZ_JAFBDR010000007.1"/>
</dbReference>
<feature type="transmembrane region" description="Helical" evidence="7">
    <location>
        <begin position="12"/>
        <end position="38"/>
    </location>
</feature>
<protein>
    <submittedName>
        <fullName evidence="9">Membrane associated rhomboid family serine protease</fullName>
    </submittedName>
</protein>
<dbReference type="PANTHER" id="PTHR43731:SF14">
    <property type="entry name" value="PRESENILIN-ASSOCIATED RHOMBOID-LIKE PROTEIN, MITOCHONDRIAL"/>
    <property type="match status" value="1"/>
</dbReference>
<dbReference type="GO" id="GO:0006508">
    <property type="term" value="P:proteolysis"/>
    <property type="evidence" value="ECO:0007669"/>
    <property type="project" value="UniProtKB-KW"/>
</dbReference>
<feature type="transmembrane region" description="Helical" evidence="7">
    <location>
        <begin position="167"/>
        <end position="185"/>
    </location>
</feature>
<feature type="domain" description="Peptidase S54 rhomboid" evidence="8">
    <location>
        <begin position="70"/>
        <end position="210"/>
    </location>
</feature>
<evidence type="ECO:0000256" key="1">
    <source>
        <dbReference type="ARBA" id="ARBA00004141"/>
    </source>
</evidence>
<keyword evidence="5 7" id="KW-1133">Transmembrane helix</keyword>
<keyword evidence="9" id="KW-0645">Protease</keyword>
<organism evidence="9 10">
    <name type="scientific">Aquibacillus albus</name>
    <dbReference type="NCBI Taxonomy" id="1168171"/>
    <lineage>
        <taxon>Bacteria</taxon>
        <taxon>Bacillati</taxon>
        <taxon>Bacillota</taxon>
        <taxon>Bacilli</taxon>
        <taxon>Bacillales</taxon>
        <taxon>Bacillaceae</taxon>
        <taxon>Aquibacillus</taxon>
    </lineage>
</organism>